<reference evidence="1 2" key="1">
    <citation type="submission" date="2019-02" db="EMBL/GenBank/DDBJ databases">
        <title>Genome sequencing of the rare red list fungi Phellinidium pouzarii.</title>
        <authorList>
            <person name="Buettner E."/>
            <person name="Kellner H."/>
        </authorList>
    </citation>
    <scope>NUCLEOTIDE SEQUENCE [LARGE SCALE GENOMIC DNA]</scope>
    <source>
        <strain evidence="1 2">DSM 108285</strain>
    </source>
</reference>
<organism evidence="1 2">
    <name type="scientific">Phellinidium pouzarii</name>
    <dbReference type="NCBI Taxonomy" id="167371"/>
    <lineage>
        <taxon>Eukaryota</taxon>
        <taxon>Fungi</taxon>
        <taxon>Dikarya</taxon>
        <taxon>Basidiomycota</taxon>
        <taxon>Agaricomycotina</taxon>
        <taxon>Agaricomycetes</taxon>
        <taxon>Hymenochaetales</taxon>
        <taxon>Hymenochaetaceae</taxon>
        <taxon>Phellinidium</taxon>
    </lineage>
</organism>
<dbReference type="Proteomes" id="UP000308199">
    <property type="component" value="Unassembled WGS sequence"/>
</dbReference>
<dbReference type="EMBL" id="SGPK01000003">
    <property type="protein sequence ID" value="THH12126.1"/>
    <property type="molecule type" value="Genomic_DNA"/>
</dbReference>
<evidence type="ECO:0000313" key="1">
    <source>
        <dbReference type="EMBL" id="THH12126.1"/>
    </source>
</evidence>
<evidence type="ECO:0008006" key="3">
    <source>
        <dbReference type="Google" id="ProtNLM"/>
    </source>
</evidence>
<proteinExistence type="predicted"/>
<comment type="caution">
    <text evidence="1">The sequence shown here is derived from an EMBL/GenBank/DDBJ whole genome shotgun (WGS) entry which is preliminary data.</text>
</comment>
<accession>A0A4S4LJ99</accession>
<sequence>MLHTTAYCTHTALDHERHDDEPVSYRTAEEPAGMEPWANKAILLDLRIPSKLTSLTALNENWKNFVQNAISMFRLASDFAFPGTMTKWRLHPQLFRTKSTSESAWIAPFRHELLDVYTQLNQAISSGNVKLMTKLTAYEYQEHAFRLLQRSVSRASETGCTYSWSLTKLLSPVKIVSLRVFPLYHAIEEPNHGNRNCVQALARFETMQTLTVRDSHGQILRPDGAVAEEGYTPEPRRVLEYLICENKMFYSDGWYIRGQMFEGVKPKFKDV</sequence>
<keyword evidence="2" id="KW-1185">Reference proteome</keyword>
<gene>
    <name evidence="1" type="ORF">EW145_g199</name>
</gene>
<dbReference type="OrthoDB" id="19619at2759"/>
<dbReference type="AlphaFoldDB" id="A0A4S4LJ99"/>
<name>A0A4S4LJ99_9AGAM</name>
<dbReference type="Gene3D" id="3.10.450.240">
    <property type="match status" value="1"/>
</dbReference>
<protein>
    <recommendedName>
        <fullName evidence="3">Tim44-like domain-containing protein</fullName>
    </recommendedName>
</protein>
<evidence type="ECO:0000313" key="2">
    <source>
        <dbReference type="Proteomes" id="UP000308199"/>
    </source>
</evidence>